<keyword evidence="1" id="KW-0472">Membrane</keyword>
<comment type="caution">
    <text evidence="2">The sequence shown here is derived from an EMBL/GenBank/DDBJ whole genome shotgun (WGS) entry which is preliminary data.</text>
</comment>
<evidence type="ECO:0000313" key="2">
    <source>
        <dbReference type="EMBL" id="GAH78810.1"/>
    </source>
</evidence>
<proteinExistence type="predicted"/>
<keyword evidence="1" id="KW-1133">Transmembrane helix</keyword>
<accession>X1JBB3</accession>
<dbReference type="AlphaFoldDB" id="X1JBB3"/>
<feature type="transmembrane region" description="Helical" evidence="1">
    <location>
        <begin position="12"/>
        <end position="33"/>
    </location>
</feature>
<evidence type="ECO:0008006" key="3">
    <source>
        <dbReference type="Google" id="ProtNLM"/>
    </source>
</evidence>
<sequence>MSEEKSGRKSLKYLIFLIIFLSLVEIFDTYTTLFPNVIVSKVQDEFLASETQVIADSIMSLAIAIASIGMYFVVVNQ</sequence>
<dbReference type="EMBL" id="BARU01043199">
    <property type="protein sequence ID" value="GAH78810.1"/>
    <property type="molecule type" value="Genomic_DNA"/>
</dbReference>
<reference evidence="2" key="1">
    <citation type="journal article" date="2014" name="Front. Microbiol.">
        <title>High frequency of phylogenetically diverse reductive dehalogenase-homologous genes in deep subseafloor sedimentary metagenomes.</title>
        <authorList>
            <person name="Kawai M."/>
            <person name="Futagami T."/>
            <person name="Toyoda A."/>
            <person name="Takaki Y."/>
            <person name="Nishi S."/>
            <person name="Hori S."/>
            <person name="Arai W."/>
            <person name="Tsubouchi T."/>
            <person name="Morono Y."/>
            <person name="Uchiyama I."/>
            <person name="Ito T."/>
            <person name="Fujiyama A."/>
            <person name="Inagaki F."/>
            <person name="Takami H."/>
        </authorList>
    </citation>
    <scope>NUCLEOTIDE SEQUENCE</scope>
    <source>
        <strain evidence="2">Expedition CK06-06</strain>
    </source>
</reference>
<keyword evidence="1" id="KW-0812">Transmembrane</keyword>
<name>X1JBB3_9ZZZZ</name>
<protein>
    <recommendedName>
        <fullName evidence="3">Major facilitator superfamily (MFS) profile domain-containing protein</fullName>
    </recommendedName>
</protein>
<evidence type="ECO:0000256" key="1">
    <source>
        <dbReference type="SAM" id="Phobius"/>
    </source>
</evidence>
<gene>
    <name evidence="2" type="ORF">S03H2_66205</name>
</gene>
<feature type="transmembrane region" description="Helical" evidence="1">
    <location>
        <begin position="53"/>
        <end position="74"/>
    </location>
</feature>
<feature type="non-terminal residue" evidence="2">
    <location>
        <position position="77"/>
    </location>
</feature>
<organism evidence="2">
    <name type="scientific">marine sediment metagenome</name>
    <dbReference type="NCBI Taxonomy" id="412755"/>
    <lineage>
        <taxon>unclassified sequences</taxon>
        <taxon>metagenomes</taxon>
        <taxon>ecological metagenomes</taxon>
    </lineage>
</organism>